<name>A0A5D3FHY3_9ACTN</name>
<evidence type="ECO:0000256" key="1">
    <source>
        <dbReference type="SAM" id="MobiDB-lite"/>
    </source>
</evidence>
<evidence type="ECO:0000259" key="2">
    <source>
        <dbReference type="PROSITE" id="PS50042"/>
    </source>
</evidence>
<dbReference type="InterPro" id="IPR000595">
    <property type="entry name" value="cNMP-bd_dom"/>
</dbReference>
<dbReference type="GO" id="GO:0009190">
    <property type="term" value="P:cyclic nucleotide biosynthetic process"/>
    <property type="evidence" value="ECO:0007669"/>
    <property type="project" value="InterPro"/>
</dbReference>
<gene>
    <name evidence="4" type="ORF">FXF68_24130</name>
</gene>
<dbReference type="Proteomes" id="UP000323505">
    <property type="component" value="Unassembled WGS sequence"/>
</dbReference>
<dbReference type="SMART" id="SM00100">
    <property type="entry name" value="cNMP"/>
    <property type="match status" value="1"/>
</dbReference>
<dbReference type="GO" id="GO:0035556">
    <property type="term" value="P:intracellular signal transduction"/>
    <property type="evidence" value="ECO:0007669"/>
    <property type="project" value="InterPro"/>
</dbReference>
<evidence type="ECO:0000259" key="3">
    <source>
        <dbReference type="PROSITE" id="PS50125"/>
    </source>
</evidence>
<feature type="region of interest" description="Disordered" evidence="1">
    <location>
        <begin position="310"/>
        <end position="359"/>
    </location>
</feature>
<evidence type="ECO:0000313" key="4">
    <source>
        <dbReference type="EMBL" id="TYK46915.1"/>
    </source>
</evidence>
<dbReference type="InterPro" id="IPR018490">
    <property type="entry name" value="cNMP-bd_dom_sf"/>
</dbReference>
<organism evidence="4 5">
    <name type="scientific">Actinomadura decatromicini</name>
    <dbReference type="NCBI Taxonomy" id="2604572"/>
    <lineage>
        <taxon>Bacteria</taxon>
        <taxon>Bacillati</taxon>
        <taxon>Actinomycetota</taxon>
        <taxon>Actinomycetes</taxon>
        <taxon>Streptosporangiales</taxon>
        <taxon>Thermomonosporaceae</taxon>
        <taxon>Actinomadura</taxon>
    </lineage>
</organism>
<reference evidence="4 5" key="1">
    <citation type="submission" date="2019-08" db="EMBL/GenBank/DDBJ databases">
        <title>Actinomadura sp. nov. CYP1-5 isolated from mountain soil.</title>
        <authorList>
            <person name="Songsumanus A."/>
            <person name="Kuncharoen N."/>
            <person name="Kudo T."/>
            <person name="Yuki M."/>
            <person name="Igarashi Y."/>
            <person name="Tanasupawat S."/>
        </authorList>
    </citation>
    <scope>NUCLEOTIDE SEQUENCE [LARGE SCALE GENOMIC DNA]</scope>
    <source>
        <strain evidence="4 5">CYP1-5</strain>
    </source>
</reference>
<dbReference type="PROSITE" id="PS50042">
    <property type="entry name" value="CNMP_BINDING_3"/>
    <property type="match status" value="1"/>
</dbReference>
<dbReference type="RefSeq" id="WP_148762909.1">
    <property type="nucleotide sequence ID" value="NZ_VSRQ01000005.1"/>
</dbReference>
<dbReference type="CDD" id="cd00038">
    <property type="entry name" value="CAP_ED"/>
    <property type="match status" value="1"/>
</dbReference>
<dbReference type="SUPFAM" id="SSF51206">
    <property type="entry name" value="cAMP-binding domain-like"/>
    <property type="match status" value="1"/>
</dbReference>
<sequence length="552" mass="59247">MDEHTRHHDPDQIVPSELDAAADRHSVRPATAAEHQADTTDHQPPAPGGAEKRDQAHVWPGTGSQAVARRAGAPVPAGGAAGVRQVLTPPLQGFWGALTETEQDALLAIAQEVVYPVGTILWAEGQAADQAVVIQAGSVRVSVNRDGHERIIAFRRPGDIIGERAALLMRRRSATIVAMGTVRGLRMTTLPFAAYLSDHPRVVDVLERELYDRLTEQSGQRRTAPPPYGPAAQYGYGGPRNGSGMQYAPGTLHGYETAAGYTVQPGYAGQGGYAGQNSQESSYAAQPEAEHDGAANLYGQQHAYATVPMALPPTHQNGQGAHLVPASSIPYEDEDDDEDKATQPMVLTPSPQAGPSWTGRNCTIAYTDIAGFSQSHRNDRDRLDMRRAMYTLLREAFEEAGVPWGVCHLEDRGDGALIVVPPEVPTAAVVDAVIASLARRLRRHNEKASAPVRFQLRVAVHVGPVMPDPPGVSGWALIRTARLLDARPLKDRLAASGADLGFIASTFVYESVIAHGPGYVNPAEYEPISCRVKKLKTEGWIHLCGVRAQSAV</sequence>
<feature type="compositionally biased region" description="Basic and acidic residues" evidence="1">
    <location>
        <begin position="1"/>
        <end position="11"/>
    </location>
</feature>
<dbReference type="Gene3D" id="2.60.120.10">
    <property type="entry name" value="Jelly Rolls"/>
    <property type="match status" value="1"/>
</dbReference>
<keyword evidence="5" id="KW-1185">Reference proteome</keyword>
<evidence type="ECO:0000313" key="5">
    <source>
        <dbReference type="Proteomes" id="UP000323505"/>
    </source>
</evidence>
<proteinExistence type="predicted"/>
<feature type="region of interest" description="Disordered" evidence="1">
    <location>
        <begin position="1"/>
        <end position="56"/>
    </location>
</feature>
<dbReference type="InterPro" id="IPR029787">
    <property type="entry name" value="Nucleotide_cyclase"/>
</dbReference>
<dbReference type="Gene3D" id="3.30.70.1230">
    <property type="entry name" value="Nucleotide cyclase"/>
    <property type="match status" value="1"/>
</dbReference>
<dbReference type="AlphaFoldDB" id="A0A5D3FHY3"/>
<accession>A0A5D3FHY3</accession>
<feature type="domain" description="Cyclic nucleotide-binding" evidence="2">
    <location>
        <begin position="94"/>
        <end position="213"/>
    </location>
</feature>
<dbReference type="Pfam" id="PF00027">
    <property type="entry name" value="cNMP_binding"/>
    <property type="match status" value="1"/>
</dbReference>
<feature type="compositionally biased region" description="Polar residues" evidence="1">
    <location>
        <begin position="349"/>
        <end position="359"/>
    </location>
</feature>
<dbReference type="GO" id="GO:0004016">
    <property type="term" value="F:adenylate cyclase activity"/>
    <property type="evidence" value="ECO:0007669"/>
    <property type="project" value="UniProtKB-ARBA"/>
</dbReference>
<feature type="domain" description="Guanylate cyclase" evidence="3">
    <location>
        <begin position="363"/>
        <end position="466"/>
    </location>
</feature>
<dbReference type="SUPFAM" id="SSF55073">
    <property type="entry name" value="Nucleotide cyclase"/>
    <property type="match status" value="1"/>
</dbReference>
<protein>
    <submittedName>
        <fullName evidence="4">Cyclic nucleotide-binding domain-containing protein</fullName>
    </submittedName>
</protein>
<comment type="caution">
    <text evidence="4">The sequence shown here is derived from an EMBL/GenBank/DDBJ whole genome shotgun (WGS) entry which is preliminary data.</text>
</comment>
<dbReference type="PROSITE" id="PS50125">
    <property type="entry name" value="GUANYLATE_CYCLASE_2"/>
    <property type="match status" value="1"/>
</dbReference>
<dbReference type="InterPro" id="IPR014710">
    <property type="entry name" value="RmlC-like_jellyroll"/>
</dbReference>
<dbReference type="InterPro" id="IPR001054">
    <property type="entry name" value="A/G_cyclase"/>
</dbReference>
<dbReference type="EMBL" id="VSRQ01000005">
    <property type="protein sequence ID" value="TYK46915.1"/>
    <property type="molecule type" value="Genomic_DNA"/>
</dbReference>